<evidence type="ECO:0000313" key="2">
    <source>
        <dbReference type="Proteomes" id="UP000009168"/>
    </source>
</evidence>
<dbReference type="Proteomes" id="UP000009168">
    <property type="component" value="Unassembled WGS sequence"/>
</dbReference>
<gene>
    <name evidence="1" type="ORF">TTHERM_00564040</name>
</gene>
<dbReference type="AlphaFoldDB" id="I7M9H4"/>
<organism evidence="1 2">
    <name type="scientific">Tetrahymena thermophila (strain SB210)</name>
    <dbReference type="NCBI Taxonomy" id="312017"/>
    <lineage>
        <taxon>Eukaryota</taxon>
        <taxon>Sar</taxon>
        <taxon>Alveolata</taxon>
        <taxon>Ciliophora</taxon>
        <taxon>Intramacronucleata</taxon>
        <taxon>Oligohymenophorea</taxon>
        <taxon>Hymenostomatida</taxon>
        <taxon>Tetrahymenina</taxon>
        <taxon>Tetrahymenidae</taxon>
        <taxon>Tetrahymena</taxon>
    </lineage>
</organism>
<dbReference type="EMBL" id="GG662556">
    <property type="protein sequence ID" value="EAS01758.2"/>
    <property type="molecule type" value="Genomic_DNA"/>
</dbReference>
<dbReference type="InParanoid" id="I7M9H4"/>
<sequence>MKQRVMDIQFILQSKQVDSIDDFSISIKEYRIEPAKVKQLISIQVIMQQTISKVCINKDQLLLLLFRESLIKNSQLKSRQHYKQLNDKVQAMFTQASIIDQFVLDLITQMLIVNEEQKKYQQINQKDCVNSNKYVYQEGGILQISIIKVKI</sequence>
<dbReference type="KEGG" id="tet:TTHERM_00564040"/>
<accession>I7M9H4</accession>
<name>I7M9H4_TETTS</name>
<keyword evidence="2" id="KW-1185">Reference proteome</keyword>
<proteinExistence type="predicted"/>
<protein>
    <submittedName>
        <fullName evidence="1">Uncharacterized protein</fullName>
    </submittedName>
</protein>
<reference evidence="2" key="1">
    <citation type="journal article" date="2006" name="PLoS Biol.">
        <title>Macronuclear genome sequence of the ciliate Tetrahymena thermophila, a model eukaryote.</title>
        <authorList>
            <person name="Eisen J.A."/>
            <person name="Coyne R.S."/>
            <person name="Wu M."/>
            <person name="Wu D."/>
            <person name="Thiagarajan M."/>
            <person name="Wortman J.R."/>
            <person name="Badger J.H."/>
            <person name="Ren Q."/>
            <person name="Amedeo P."/>
            <person name="Jones K.M."/>
            <person name="Tallon L.J."/>
            <person name="Delcher A.L."/>
            <person name="Salzberg S.L."/>
            <person name="Silva J.C."/>
            <person name="Haas B.J."/>
            <person name="Majoros W.H."/>
            <person name="Farzad M."/>
            <person name="Carlton J.M."/>
            <person name="Smith R.K. Jr."/>
            <person name="Garg J."/>
            <person name="Pearlman R.E."/>
            <person name="Karrer K.M."/>
            <person name="Sun L."/>
            <person name="Manning G."/>
            <person name="Elde N.C."/>
            <person name="Turkewitz A.P."/>
            <person name="Asai D.J."/>
            <person name="Wilkes D.E."/>
            <person name="Wang Y."/>
            <person name="Cai H."/>
            <person name="Collins K."/>
            <person name="Stewart B.A."/>
            <person name="Lee S.R."/>
            <person name="Wilamowska K."/>
            <person name="Weinberg Z."/>
            <person name="Ruzzo W.L."/>
            <person name="Wloga D."/>
            <person name="Gaertig J."/>
            <person name="Frankel J."/>
            <person name="Tsao C.-C."/>
            <person name="Gorovsky M.A."/>
            <person name="Keeling P.J."/>
            <person name="Waller R.F."/>
            <person name="Patron N.J."/>
            <person name="Cherry J.M."/>
            <person name="Stover N.A."/>
            <person name="Krieger C.J."/>
            <person name="del Toro C."/>
            <person name="Ryder H.F."/>
            <person name="Williamson S.C."/>
            <person name="Barbeau R.A."/>
            <person name="Hamilton E.P."/>
            <person name="Orias E."/>
        </authorList>
    </citation>
    <scope>NUCLEOTIDE SEQUENCE [LARGE SCALE GENOMIC DNA]</scope>
    <source>
        <strain evidence="2">SB210</strain>
    </source>
</reference>
<dbReference type="RefSeq" id="XP_001022003.2">
    <property type="nucleotide sequence ID" value="XM_001022003.2"/>
</dbReference>
<dbReference type="GeneID" id="7836006"/>
<evidence type="ECO:0000313" key="1">
    <source>
        <dbReference type="EMBL" id="EAS01758.2"/>
    </source>
</evidence>